<evidence type="ECO:0000256" key="3">
    <source>
        <dbReference type="ARBA" id="ARBA00022989"/>
    </source>
</evidence>
<feature type="transmembrane region" description="Helical" evidence="5">
    <location>
        <begin position="109"/>
        <end position="130"/>
    </location>
</feature>
<evidence type="ECO:0000256" key="2">
    <source>
        <dbReference type="ARBA" id="ARBA00022692"/>
    </source>
</evidence>
<evidence type="ECO:0000313" key="7">
    <source>
        <dbReference type="EMBL" id="CAA9433970.1"/>
    </source>
</evidence>
<comment type="subcellular location">
    <subcellularLocation>
        <location evidence="1">Membrane</location>
        <topology evidence="1">Multi-pass membrane protein</topology>
    </subcellularLocation>
</comment>
<accession>A0A6J4Q3Z8</accession>
<keyword evidence="4 5" id="KW-0472">Membrane</keyword>
<protein>
    <recommendedName>
        <fullName evidence="6">Integral membrane bound transporter domain-containing protein</fullName>
    </recommendedName>
</protein>
<sequence length="384" mass="40574">MGLGVLTRVNFEGKILALRSQFGETLVRLRTGALPIVQTAVAASLAWFVASAVVGHERPFFAAIAAVISLGVVVGQEGRRVLELVFGVACGLAVADVLVRLIGTGTVQIGVVIALAMTVAWLLGGGPMLVSEAGVTALFTVMLDPTTSGWSPDRFVDAMLGAGVALLVRAVFPSDPKEIVERAAHPIFDDLVESLREMAAALRAGNLQMAEHALQKARETDARVGSFKEALDAGYDTARLSPPRRRALGQLGFYATAADQLDLAVRNVRVLARAAVTMVREGTEAPEELSDTILDLARAVEALATYIEEPEHPLDTRRFALEAAEEATAVLRDRSDLQTSMMVGQIRSTAVDLLRASGMTSSESLEALHAAANRAADNAVPAAS</sequence>
<dbReference type="GO" id="GO:0016020">
    <property type="term" value="C:membrane"/>
    <property type="evidence" value="ECO:0007669"/>
    <property type="project" value="UniProtKB-SubCell"/>
</dbReference>
<name>A0A6J4Q3Z8_9ACTN</name>
<feature type="transmembrane region" description="Helical" evidence="5">
    <location>
        <begin position="60"/>
        <end position="78"/>
    </location>
</feature>
<evidence type="ECO:0000256" key="1">
    <source>
        <dbReference type="ARBA" id="ARBA00004141"/>
    </source>
</evidence>
<gene>
    <name evidence="7" type="ORF">AVDCRST_MAG03-3486</name>
</gene>
<proteinExistence type="predicted"/>
<dbReference type="Pfam" id="PF13515">
    <property type="entry name" value="FUSC_2"/>
    <property type="match status" value="1"/>
</dbReference>
<feature type="domain" description="Integral membrane bound transporter" evidence="6">
    <location>
        <begin position="45"/>
        <end position="168"/>
    </location>
</feature>
<organism evidence="7">
    <name type="scientific">uncultured Rubrobacteraceae bacterium</name>
    <dbReference type="NCBI Taxonomy" id="349277"/>
    <lineage>
        <taxon>Bacteria</taxon>
        <taxon>Bacillati</taxon>
        <taxon>Actinomycetota</taxon>
        <taxon>Rubrobacteria</taxon>
        <taxon>Rubrobacterales</taxon>
        <taxon>Rubrobacteraceae</taxon>
        <taxon>environmental samples</taxon>
    </lineage>
</organism>
<feature type="transmembrane region" description="Helical" evidence="5">
    <location>
        <begin position="84"/>
        <end position="102"/>
    </location>
</feature>
<dbReference type="EMBL" id="CADCUT010000208">
    <property type="protein sequence ID" value="CAA9433970.1"/>
    <property type="molecule type" value="Genomic_DNA"/>
</dbReference>
<evidence type="ECO:0000256" key="5">
    <source>
        <dbReference type="SAM" id="Phobius"/>
    </source>
</evidence>
<evidence type="ECO:0000256" key="4">
    <source>
        <dbReference type="ARBA" id="ARBA00023136"/>
    </source>
</evidence>
<keyword evidence="3 5" id="KW-1133">Transmembrane helix</keyword>
<keyword evidence="2 5" id="KW-0812">Transmembrane</keyword>
<reference evidence="7" key="1">
    <citation type="submission" date="2020-02" db="EMBL/GenBank/DDBJ databases">
        <authorList>
            <person name="Meier V. D."/>
        </authorList>
    </citation>
    <scope>NUCLEOTIDE SEQUENCE</scope>
    <source>
        <strain evidence="7">AVDCRST_MAG03</strain>
    </source>
</reference>
<dbReference type="AlphaFoldDB" id="A0A6J4Q3Z8"/>
<evidence type="ECO:0000259" key="6">
    <source>
        <dbReference type="Pfam" id="PF13515"/>
    </source>
</evidence>
<dbReference type="InterPro" id="IPR049453">
    <property type="entry name" value="Memb_transporter_dom"/>
</dbReference>
<feature type="transmembrane region" description="Helical" evidence="5">
    <location>
        <begin position="32"/>
        <end position="53"/>
    </location>
</feature>